<dbReference type="AlphaFoldDB" id="A0A851KD61"/>
<dbReference type="Proteomes" id="UP000634236">
    <property type="component" value="Unassembled WGS sequence"/>
</dbReference>
<dbReference type="Gene3D" id="2.30.42.10">
    <property type="match status" value="1"/>
</dbReference>
<dbReference type="InterPro" id="IPR001478">
    <property type="entry name" value="PDZ"/>
</dbReference>
<feature type="non-terminal residue" evidence="5">
    <location>
        <position position="1"/>
    </location>
</feature>
<dbReference type="PROSITE" id="PS50106">
    <property type="entry name" value="PDZ"/>
    <property type="match status" value="1"/>
</dbReference>
<dbReference type="EMBL" id="WBNB01001042">
    <property type="protein sequence ID" value="NXB87604.1"/>
    <property type="molecule type" value="Genomic_DNA"/>
</dbReference>
<dbReference type="PANTHER" id="PTHR23348">
    <property type="entry name" value="PERIAXIN/AHNAK"/>
    <property type="match status" value="1"/>
</dbReference>
<comment type="subcellular location">
    <subcellularLocation>
        <location evidence="1">Nucleus</location>
    </subcellularLocation>
</comment>
<dbReference type="GO" id="GO:0043484">
    <property type="term" value="P:regulation of RNA splicing"/>
    <property type="evidence" value="ECO:0007669"/>
    <property type="project" value="TreeGrafter"/>
</dbReference>
<evidence type="ECO:0000313" key="5">
    <source>
        <dbReference type="EMBL" id="NXB87604.1"/>
    </source>
</evidence>
<feature type="region of interest" description="Disordered" evidence="3">
    <location>
        <begin position="222"/>
        <end position="249"/>
    </location>
</feature>
<comment type="caution">
    <text evidence="5">The sequence shown here is derived from an EMBL/GenBank/DDBJ whole genome shotgun (WGS) entry which is preliminary data.</text>
</comment>
<feature type="domain" description="PDZ" evidence="4">
    <location>
        <begin position="19"/>
        <end position="85"/>
    </location>
</feature>
<keyword evidence="2" id="KW-0539">Nucleus</keyword>
<dbReference type="GO" id="GO:0043034">
    <property type="term" value="C:costamere"/>
    <property type="evidence" value="ECO:0007669"/>
    <property type="project" value="TreeGrafter"/>
</dbReference>
<proteinExistence type="predicted"/>
<evidence type="ECO:0000259" key="4">
    <source>
        <dbReference type="PROSITE" id="PS50106"/>
    </source>
</evidence>
<dbReference type="SUPFAM" id="SSF50156">
    <property type="entry name" value="PDZ domain-like"/>
    <property type="match status" value="1"/>
</dbReference>
<dbReference type="InterPro" id="IPR036034">
    <property type="entry name" value="PDZ_sf"/>
</dbReference>
<sequence>PLTPGRVPAQMEREEETREILLPNWQGSGSHGITIAQTDDGVFVRRVQQNSPAARMGVVKEGDQIVSATVYFDNLQSGEVAQLLQTMGHHTVGLRLQRRGDRSPLAGQSCGQLALAPGSPEVVLSGDDEEYQRIYTTKIKPRLKSEEGPEAEAGGTQSRTITVTRKVTAYTVDVTSHDGDLSVIGGPDFNVHVPTPELGTTSGADVRAGPGNLPGTPEGLHLQPQSQIPGGETGKSLPGWKGSGAFPGSPRIEANGQFGELDGSFHAVGLDGQGHVSGGAPCPQGEVGGSSPPVDVGKIKIPTLKIPKFGFQAGGDAAAPQVGAGMDVTCSPVPGVSSPSGKAPAPQVDVAVKGATKVPSPPLDVPGVEVPAPDGAKGKIKIPHLTFPRFTAQGDGATAEVPKGVAVPEVALEGEWKGPTFKKVETPQISLSDVNLNLKGPRGEGDLKGLGPKGLQVDLKGPEVEVAGPGRGLKGVGMDVDMKGVKGGVDVSLPTVGGELDLKGPQIGVEVPGVDIKGPAVKMPEMSVKTPQISAPDVDLSLKGPGVKGNLDVSAPKLEGELKTPGLDIKGPKVEVGSPEMEIQGPECKLKFPKLKMPKFGVKGETPSVDVTLPKGGVDVSGPKVDVSVPSVDIKGPKVDIEAPEVDVHGPEGKFKMPKFKMPKFGMPGVKAEGPELDVNLPKGGVEVSGPKVDVEAPSLDIQGSEMHLKAPKIS</sequence>
<reference evidence="5" key="1">
    <citation type="submission" date="2019-09" db="EMBL/GenBank/DDBJ databases">
        <title>Bird 10,000 Genomes (B10K) Project - Family phase.</title>
        <authorList>
            <person name="Zhang G."/>
        </authorList>
    </citation>
    <scope>NUCLEOTIDE SEQUENCE</scope>
    <source>
        <strain evidence="5">OUT-0048</strain>
        <tissue evidence="5">Muscle</tissue>
    </source>
</reference>
<gene>
    <name evidence="5" type="primary">Ahnak_1</name>
    <name evidence="5" type="ORF">VIDCHA_R16831</name>
</gene>
<feature type="non-terminal residue" evidence="5">
    <location>
        <position position="715"/>
    </location>
</feature>
<keyword evidence="6" id="KW-1185">Reference proteome</keyword>
<evidence type="ECO:0000256" key="1">
    <source>
        <dbReference type="ARBA" id="ARBA00004123"/>
    </source>
</evidence>
<accession>A0A851KD61</accession>
<dbReference type="CDD" id="cd00136">
    <property type="entry name" value="PDZ_canonical"/>
    <property type="match status" value="1"/>
</dbReference>
<dbReference type="InterPro" id="IPR052082">
    <property type="entry name" value="Myelin_sheath_structural"/>
</dbReference>
<evidence type="ECO:0000256" key="2">
    <source>
        <dbReference type="ARBA" id="ARBA00023242"/>
    </source>
</evidence>
<dbReference type="Pfam" id="PF00595">
    <property type="entry name" value="PDZ"/>
    <property type="match status" value="1"/>
</dbReference>
<dbReference type="FunFam" id="2.30.42.10:FF:000106">
    <property type="entry name" value="Neuroblast differentiation-associated protein AHNAK"/>
    <property type="match status" value="1"/>
</dbReference>
<dbReference type="GO" id="GO:0005634">
    <property type="term" value="C:nucleus"/>
    <property type="evidence" value="ECO:0007669"/>
    <property type="project" value="UniProtKB-SubCell"/>
</dbReference>
<dbReference type="SMART" id="SM00228">
    <property type="entry name" value="PDZ"/>
    <property type="match status" value="1"/>
</dbReference>
<dbReference type="PANTHER" id="PTHR23348:SF37">
    <property type="entry name" value="PROTEIN AHNAK2"/>
    <property type="match status" value="1"/>
</dbReference>
<protein>
    <submittedName>
        <fullName evidence="5">AHNK protein</fullName>
    </submittedName>
</protein>
<organism evidence="5 6">
    <name type="scientific">Vidua chalybeata</name>
    <name type="common">Village indigobird</name>
    <dbReference type="NCBI Taxonomy" id="81927"/>
    <lineage>
        <taxon>Eukaryota</taxon>
        <taxon>Metazoa</taxon>
        <taxon>Chordata</taxon>
        <taxon>Craniata</taxon>
        <taxon>Vertebrata</taxon>
        <taxon>Euteleostomi</taxon>
        <taxon>Archelosauria</taxon>
        <taxon>Archosauria</taxon>
        <taxon>Dinosauria</taxon>
        <taxon>Saurischia</taxon>
        <taxon>Theropoda</taxon>
        <taxon>Coelurosauria</taxon>
        <taxon>Aves</taxon>
        <taxon>Neognathae</taxon>
        <taxon>Neoaves</taxon>
        <taxon>Telluraves</taxon>
        <taxon>Australaves</taxon>
        <taxon>Passeriformes</taxon>
        <taxon>Passeroidea</taxon>
        <taxon>Estrildidae</taxon>
        <taxon>Viduinae</taxon>
        <taxon>Vidua</taxon>
    </lineage>
</organism>
<feature type="region of interest" description="Disordered" evidence="3">
    <location>
        <begin position="562"/>
        <end position="582"/>
    </location>
</feature>
<evidence type="ECO:0000256" key="3">
    <source>
        <dbReference type="SAM" id="MobiDB-lite"/>
    </source>
</evidence>
<evidence type="ECO:0000313" key="6">
    <source>
        <dbReference type="Proteomes" id="UP000634236"/>
    </source>
</evidence>
<name>A0A851KD61_VIDCH</name>